<comment type="caution">
    <text evidence="3">The sequence shown here is derived from an EMBL/GenBank/DDBJ whole genome shotgun (WGS) entry which is preliminary data.</text>
</comment>
<reference evidence="3 4" key="1">
    <citation type="submission" date="2020-10" db="EMBL/GenBank/DDBJ databases">
        <title>The Coptis chinensis genome and diversification of protoberbering-type alkaloids.</title>
        <authorList>
            <person name="Wang B."/>
            <person name="Shu S."/>
            <person name="Song C."/>
            <person name="Liu Y."/>
        </authorList>
    </citation>
    <scope>NUCLEOTIDE SEQUENCE [LARGE SCALE GENOMIC DNA]</scope>
    <source>
        <strain evidence="3">HL-2020</strain>
        <tissue evidence="3">Leaf</tissue>
    </source>
</reference>
<dbReference type="GO" id="GO:0031222">
    <property type="term" value="P:arabinan catabolic process"/>
    <property type="evidence" value="ECO:0007669"/>
    <property type="project" value="TreeGrafter"/>
</dbReference>
<dbReference type="GO" id="GO:0045493">
    <property type="term" value="P:xylan catabolic process"/>
    <property type="evidence" value="ECO:0007669"/>
    <property type="project" value="InterPro"/>
</dbReference>
<dbReference type="SUPFAM" id="SSF51445">
    <property type="entry name" value="(Trans)glycosidases"/>
    <property type="match status" value="1"/>
</dbReference>
<dbReference type="PANTHER" id="PTHR42721">
    <property type="entry name" value="SUGAR HYDROLASE-RELATED"/>
    <property type="match status" value="1"/>
</dbReference>
<gene>
    <name evidence="3" type="ORF">IFM89_019720</name>
</gene>
<dbReference type="Proteomes" id="UP000631114">
    <property type="component" value="Unassembled WGS sequence"/>
</dbReference>
<dbReference type="Gene3D" id="3.20.20.300">
    <property type="entry name" value="Glycoside hydrolase, family 3, N-terminal domain"/>
    <property type="match status" value="1"/>
</dbReference>
<dbReference type="EMBL" id="JADFTS010000008">
    <property type="protein sequence ID" value="KAF9592993.1"/>
    <property type="molecule type" value="Genomic_DNA"/>
</dbReference>
<dbReference type="GO" id="GO:0046556">
    <property type="term" value="F:alpha-L-arabinofuranosidase activity"/>
    <property type="evidence" value="ECO:0007669"/>
    <property type="project" value="TreeGrafter"/>
</dbReference>
<protein>
    <submittedName>
        <fullName evidence="3">Uncharacterized protein</fullName>
    </submittedName>
</protein>
<evidence type="ECO:0000313" key="3">
    <source>
        <dbReference type="EMBL" id="KAF9592993.1"/>
    </source>
</evidence>
<keyword evidence="1" id="KW-0378">Hydrolase</keyword>
<proteinExistence type="predicted"/>
<dbReference type="AlphaFoldDB" id="A0A835H9N7"/>
<feature type="compositionally biased region" description="Basic and acidic residues" evidence="2">
    <location>
        <begin position="192"/>
        <end position="207"/>
    </location>
</feature>
<evidence type="ECO:0000256" key="1">
    <source>
        <dbReference type="ARBA" id="ARBA00022801"/>
    </source>
</evidence>
<evidence type="ECO:0000313" key="4">
    <source>
        <dbReference type="Proteomes" id="UP000631114"/>
    </source>
</evidence>
<dbReference type="InterPro" id="IPR017853">
    <property type="entry name" value="GH"/>
</dbReference>
<dbReference type="GO" id="GO:0009044">
    <property type="term" value="F:xylan 1,4-beta-xylosidase activity"/>
    <property type="evidence" value="ECO:0007669"/>
    <property type="project" value="InterPro"/>
</dbReference>
<name>A0A835H9N7_9MAGN</name>
<sequence>MCMKEGDAASLICSYNIVNGVPACARPSGDCGIFMVDCDSVEVMVSGHKYLNDTPVSAITQSLKAGLDLDYGDFVLKYGVEAVLNGKVAEAKLDEALKNLYVVLMRLLAGLMVAPTDLIGQTVLPLSIQMMKKSKKKKNMKMNGFETHTVMKKVSNICKDGAHRDRNLVIIMANKASEHDFVVVPKNSGKRKGVDNKRQVSRKDATMAKKGTKKAPPKKREKQ</sequence>
<feature type="compositionally biased region" description="Basic residues" evidence="2">
    <location>
        <begin position="210"/>
        <end position="223"/>
    </location>
</feature>
<accession>A0A835H9N7</accession>
<dbReference type="InterPro" id="IPR036962">
    <property type="entry name" value="Glyco_hydro_3_N_sf"/>
</dbReference>
<keyword evidence="4" id="KW-1185">Reference proteome</keyword>
<feature type="region of interest" description="Disordered" evidence="2">
    <location>
        <begin position="183"/>
        <end position="223"/>
    </location>
</feature>
<dbReference type="InterPro" id="IPR044993">
    <property type="entry name" value="BXL"/>
</dbReference>
<evidence type="ECO:0000256" key="2">
    <source>
        <dbReference type="SAM" id="MobiDB-lite"/>
    </source>
</evidence>
<dbReference type="PANTHER" id="PTHR42721:SF11">
    <property type="entry name" value="BETA-D-XYLOSIDASE 5-RELATED"/>
    <property type="match status" value="1"/>
</dbReference>
<organism evidence="3 4">
    <name type="scientific">Coptis chinensis</name>
    <dbReference type="NCBI Taxonomy" id="261450"/>
    <lineage>
        <taxon>Eukaryota</taxon>
        <taxon>Viridiplantae</taxon>
        <taxon>Streptophyta</taxon>
        <taxon>Embryophyta</taxon>
        <taxon>Tracheophyta</taxon>
        <taxon>Spermatophyta</taxon>
        <taxon>Magnoliopsida</taxon>
        <taxon>Ranunculales</taxon>
        <taxon>Ranunculaceae</taxon>
        <taxon>Coptidoideae</taxon>
        <taxon>Coptis</taxon>
    </lineage>
</organism>